<dbReference type="Pfam" id="PF01370">
    <property type="entry name" value="Epimerase"/>
    <property type="match status" value="1"/>
</dbReference>
<organism evidence="3 4">
    <name type="scientific">Candidatus Roizmanbacteria bacterium RIFCSPLOWO2_01_FULL_37_12</name>
    <dbReference type="NCBI Taxonomy" id="1802056"/>
    <lineage>
        <taxon>Bacteria</taxon>
        <taxon>Candidatus Roizmaniibacteriota</taxon>
    </lineage>
</organism>
<dbReference type="STRING" id="1802056.A2954_02825"/>
<dbReference type="InterPro" id="IPR001509">
    <property type="entry name" value="Epimerase_deHydtase"/>
</dbReference>
<dbReference type="Gene3D" id="3.90.25.10">
    <property type="entry name" value="UDP-galactose 4-epimerase, domain 1"/>
    <property type="match status" value="1"/>
</dbReference>
<dbReference type="Gene3D" id="3.40.50.720">
    <property type="entry name" value="NAD(P)-binding Rossmann-like Domain"/>
    <property type="match status" value="1"/>
</dbReference>
<evidence type="ECO:0000259" key="2">
    <source>
        <dbReference type="Pfam" id="PF01370"/>
    </source>
</evidence>
<reference evidence="3 4" key="1">
    <citation type="journal article" date="2016" name="Nat. Commun.">
        <title>Thousands of microbial genomes shed light on interconnected biogeochemical processes in an aquifer system.</title>
        <authorList>
            <person name="Anantharaman K."/>
            <person name="Brown C.T."/>
            <person name="Hug L.A."/>
            <person name="Sharon I."/>
            <person name="Castelle C.J."/>
            <person name="Probst A.J."/>
            <person name="Thomas B.C."/>
            <person name="Singh A."/>
            <person name="Wilkins M.J."/>
            <person name="Karaoz U."/>
            <person name="Brodie E.L."/>
            <person name="Williams K.H."/>
            <person name="Hubbard S.S."/>
            <person name="Banfield J.F."/>
        </authorList>
    </citation>
    <scope>NUCLEOTIDE SEQUENCE [LARGE SCALE GENOMIC DNA]</scope>
</reference>
<comment type="similarity">
    <text evidence="1">Belongs to the NAD(P)-dependent epimerase/dehydratase family.</text>
</comment>
<proteinExistence type="inferred from homology"/>
<dbReference type="EMBL" id="MGAG01000026">
    <property type="protein sequence ID" value="OGK40311.1"/>
    <property type="molecule type" value="Genomic_DNA"/>
</dbReference>
<dbReference type="PANTHER" id="PTHR43000">
    <property type="entry name" value="DTDP-D-GLUCOSE 4,6-DEHYDRATASE-RELATED"/>
    <property type="match status" value="1"/>
</dbReference>
<dbReference type="Proteomes" id="UP000177698">
    <property type="component" value="Unassembled WGS sequence"/>
</dbReference>
<protein>
    <recommendedName>
        <fullName evidence="2">NAD-dependent epimerase/dehydratase domain-containing protein</fullName>
    </recommendedName>
</protein>
<evidence type="ECO:0000256" key="1">
    <source>
        <dbReference type="ARBA" id="ARBA00007637"/>
    </source>
</evidence>
<gene>
    <name evidence="3" type="ORF">A2954_02825</name>
</gene>
<accession>A0A1F7IAC2</accession>
<evidence type="ECO:0000313" key="4">
    <source>
        <dbReference type="Proteomes" id="UP000177698"/>
    </source>
</evidence>
<dbReference type="SUPFAM" id="SSF51735">
    <property type="entry name" value="NAD(P)-binding Rossmann-fold domains"/>
    <property type="match status" value="1"/>
</dbReference>
<name>A0A1F7IAC2_9BACT</name>
<sequence length="320" mass="36208">MMDFFSRKNILITGANGYIGSSLTNKLKQSDCKLFLLSRKGGKSMKNITWYKGDITEKGIWKKILQDIDLVFHFAAQTSSAIANSNPAKDAIHNFLPITEFIETCKNYGFRPDFIFSGTVTQVGLTKSIPVNEKFRDNPVTIYDIHKLAAEKYLQYYSSEFNGRTTILRLPNIYGPGQASSRADRGIVNLMIKKALLGDSLTVFGSGKYIRDYLYIDDVVSAFLTAAKKIKKINGNYYILGTGKGHSILQMVNLIKKEVEKRINKKIKIVFREFLPGTSRIELRNFIADPSSFKRDSGWKSAIMLQEGIKKTVEYFANLK</sequence>
<evidence type="ECO:0000313" key="3">
    <source>
        <dbReference type="EMBL" id="OGK40311.1"/>
    </source>
</evidence>
<comment type="caution">
    <text evidence="3">The sequence shown here is derived from an EMBL/GenBank/DDBJ whole genome shotgun (WGS) entry which is preliminary data.</text>
</comment>
<dbReference type="InterPro" id="IPR036291">
    <property type="entry name" value="NAD(P)-bd_dom_sf"/>
</dbReference>
<dbReference type="AlphaFoldDB" id="A0A1F7IAC2"/>
<feature type="domain" description="NAD-dependent epimerase/dehydratase" evidence="2">
    <location>
        <begin position="10"/>
        <end position="235"/>
    </location>
</feature>